<keyword evidence="2" id="KW-0378">Hydrolase</keyword>
<dbReference type="Pfam" id="PF12697">
    <property type="entry name" value="Abhydrolase_6"/>
    <property type="match status" value="1"/>
</dbReference>
<dbReference type="SUPFAM" id="SSF53474">
    <property type="entry name" value="alpha/beta-Hydrolases"/>
    <property type="match status" value="1"/>
</dbReference>
<dbReference type="Gene3D" id="3.40.50.1820">
    <property type="entry name" value="alpha/beta hydrolase"/>
    <property type="match status" value="1"/>
</dbReference>
<proteinExistence type="predicted"/>
<keyword evidence="3" id="KW-1185">Reference proteome</keyword>
<accession>A0A542XD57</accession>
<comment type="caution">
    <text evidence="2">The sequence shown here is derived from an EMBL/GenBank/DDBJ whole genome shotgun (WGS) entry which is preliminary data.</text>
</comment>
<dbReference type="Proteomes" id="UP000318336">
    <property type="component" value="Unassembled WGS sequence"/>
</dbReference>
<evidence type="ECO:0000313" key="3">
    <source>
        <dbReference type="Proteomes" id="UP000318336"/>
    </source>
</evidence>
<organism evidence="2 3">
    <name type="scientific">Barrientosiimonas humi</name>
    <dbReference type="NCBI Taxonomy" id="999931"/>
    <lineage>
        <taxon>Bacteria</taxon>
        <taxon>Bacillati</taxon>
        <taxon>Actinomycetota</taxon>
        <taxon>Actinomycetes</taxon>
        <taxon>Micrococcales</taxon>
        <taxon>Dermacoccaceae</taxon>
        <taxon>Barrientosiimonas</taxon>
    </lineage>
</organism>
<sequence>MRLVSSELPESYADQPQWRRIQSFLPTAYQLGPDDLPAEEWWDWEGHRLHLDTYRNPDAPAKVILLHGVGTNGRQMTTILGHPLAERGLETIAVDMPTYGLSRVRPDALVTYDDWVRAGSALVDAELAKDDRPIVLYGLSAGGMEAYHIAAVNPKVKGIVGMTFLDQRNPQVQVETAITKIAGRTGETTMRLGASSPLRRVKVPMRLVSKMHTLVNDKAALKACLADKTSAGNAVTLTFLDSYLRYEPAVQPEQFDACPILLTQPAKDRWSPLRLSTPFLDRITRVPVRVTELANAGHYPIEQPGLDQLVDAADGFVREVTRGDVNSG</sequence>
<dbReference type="InterPro" id="IPR000073">
    <property type="entry name" value="AB_hydrolase_1"/>
</dbReference>
<dbReference type="PANTHER" id="PTHR43689">
    <property type="entry name" value="HYDROLASE"/>
    <property type="match status" value="1"/>
</dbReference>
<dbReference type="PANTHER" id="PTHR43689:SF8">
    <property type="entry name" value="ALPHA_BETA-HYDROLASES SUPERFAMILY PROTEIN"/>
    <property type="match status" value="1"/>
</dbReference>
<protein>
    <submittedName>
        <fullName evidence="2">Alpha-beta hydrolase superfamily lysophospholipase</fullName>
    </submittedName>
</protein>
<dbReference type="InterPro" id="IPR029058">
    <property type="entry name" value="AB_hydrolase_fold"/>
</dbReference>
<evidence type="ECO:0000259" key="1">
    <source>
        <dbReference type="Pfam" id="PF12697"/>
    </source>
</evidence>
<reference evidence="2 3" key="1">
    <citation type="submission" date="2019-06" db="EMBL/GenBank/DDBJ databases">
        <title>Sequencing the genomes of 1000 actinobacteria strains.</title>
        <authorList>
            <person name="Klenk H.-P."/>
        </authorList>
    </citation>
    <scope>NUCLEOTIDE SEQUENCE [LARGE SCALE GENOMIC DNA]</scope>
    <source>
        <strain evidence="2 3">DSM 24617</strain>
    </source>
</reference>
<gene>
    <name evidence="2" type="ORF">FB554_1896</name>
</gene>
<dbReference type="AlphaFoldDB" id="A0A542XD57"/>
<name>A0A542XD57_9MICO</name>
<dbReference type="GO" id="GO:0016787">
    <property type="term" value="F:hydrolase activity"/>
    <property type="evidence" value="ECO:0007669"/>
    <property type="project" value="UniProtKB-KW"/>
</dbReference>
<dbReference type="EMBL" id="VFOK01000001">
    <property type="protein sequence ID" value="TQL33745.1"/>
    <property type="molecule type" value="Genomic_DNA"/>
</dbReference>
<evidence type="ECO:0000313" key="2">
    <source>
        <dbReference type="EMBL" id="TQL33745.1"/>
    </source>
</evidence>
<feature type="domain" description="AB hydrolase-1" evidence="1">
    <location>
        <begin position="63"/>
        <end position="304"/>
    </location>
</feature>